<evidence type="ECO:0000313" key="1">
    <source>
        <dbReference type="EMBL" id="CNH80597.1"/>
    </source>
</evidence>
<accession>A0A0T9PSV3</accession>
<dbReference type="EMBL" id="CQBK01000009">
    <property type="protein sequence ID" value="CNH80597.1"/>
    <property type="molecule type" value="Genomic_DNA"/>
</dbReference>
<dbReference type="Proteomes" id="UP000038204">
    <property type="component" value="Unassembled WGS sequence"/>
</dbReference>
<evidence type="ECO:0000313" key="2">
    <source>
        <dbReference type="Proteomes" id="UP000038204"/>
    </source>
</evidence>
<sequence length="134" mass="14466">MTMHRYGADGSNLTVFGIPIDDFGDTDPPITIEDLEPRAALKRGIGGTSVRLDNKTRAKRLTINLMPGSVQARQLLAAEKSGIDATFTFSQTGTDERFAGFDGVMTNRGSTTRAGKSGVNDEQFIFEFASAEET</sequence>
<organism evidence="1 2">
    <name type="scientific">Yersinia similis</name>
    <dbReference type="NCBI Taxonomy" id="367190"/>
    <lineage>
        <taxon>Bacteria</taxon>
        <taxon>Pseudomonadati</taxon>
        <taxon>Pseudomonadota</taxon>
        <taxon>Gammaproteobacteria</taxon>
        <taxon>Enterobacterales</taxon>
        <taxon>Yersiniaceae</taxon>
        <taxon>Yersinia</taxon>
    </lineage>
</organism>
<dbReference type="RefSeq" id="WP_012105228.1">
    <property type="nucleotide sequence ID" value="NZ_CHJS01000039.1"/>
</dbReference>
<dbReference type="AlphaFoldDB" id="A0A0T9PSV3"/>
<proteinExistence type="predicted"/>
<protein>
    <submittedName>
        <fullName evidence="1">Uncharacterized protein</fullName>
    </submittedName>
</protein>
<name>A0A0T9PSV3_9GAMM</name>
<reference evidence="1 2" key="1">
    <citation type="submission" date="2015-03" db="EMBL/GenBank/DDBJ databases">
        <authorList>
            <person name="Murphy D."/>
        </authorList>
    </citation>
    <scope>NUCLEOTIDE SEQUENCE [LARGE SCALE GENOMIC DNA]</scope>
    <source>
        <strain evidence="1 2">Y233</strain>
    </source>
</reference>
<gene>
    <name evidence="1" type="ORF">ERS008667_01577</name>
</gene>